<evidence type="ECO:0000256" key="2">
    <source>
        <dbReference type="SAM" id="SignalP"/>
    </source>
</evidence>
<keyword evidence="2" id="KW-0732">Signal</keyword>
<dbReference type="PROSITE" id="PS51864">
    <property type="entry name" value="ASTACIN"/>
    <property type="match status" value="1"/>
</dbReference>
<dbReference type="InterPro" id="IPR001506">
    <property type="entry name" value="Peptidase_M12A"/>
</dbReference>
<dbReference type="InParanoid" id="A0A6P8ICA4"/>
<sequence>MLVAFVLVVSCLQYDLARCHAPMFDGTDRTLPKNLKDNTITDRIQENNIMEVKTDKTMSLFEGDIELMSQDKGHVDTSQTGNAEKADVDVNGLTSKRKAIRSRKKIWPSRTIPIQLTSELASARVNIIKVLKEIQDHSCLKFRDKENGDKNWIKMVKKSG</sequence>
<dbReference type="KEGG" id="aten:116298872"/>
<feature type="chain" id="PRO_5028297210" evidence="2">
    <location>
        <begin position="20"/>
        <end position="160"/>
    </location>
</feature>
<dbReference type="RefSeq" id="XP_031563307.1">
    <property type="nucleotide sequence ID" value="XM_031707447.1"/>
</dbReference>
<dbReference type="GeneID" id="116298872"/>
<dbReference type="OrthoDB" id="10564658at2759"/>
<dbReference type="GO" id="GO:0004222">
    <property type="term" value="F:metalloendopeptidase activity"/>
    <property type="evidence" value="ECO:0007669"/>
    <property type="project" value="InterPro"/>
</dbReference>
<evidence type="ECO:0000313" key="5">
    <source>
        <dbReference type="RefSeq" id="XP_031563307.1"/>
    </source>
</evidence>
<dbReference type="GO" id="GO:0006508">
    <property type="term" value="P:proteolysis"/>
    <property type="evidence" value="ECO:0007669"/>
    <property type="project" value="InterPro"/>
</dbReference>
<accession>A0A6P8ICA4</accession>
<dbReference type="InterPro" id="IPR024079">
    <property type="entry name" value="MetalloPept_cat_dom_sf"/>
</dbReference>
<evidence type="ECO:0000313" key="4">
    <source>
        <dbReference type="Proteomes" id="UP000515163"/>
    </source>
</evidence>
<reference evidence="5" key="1">
    <citation type="submission" date="2025-08" db="UniProtKB">
        <authorList>
            <consortium name="RefSeq"/>
        </authorList>
    </citation>
    <scope>IDENTIFICATION</scope>
    <source>
        <tissue evidence="5">Tentacle</tissue>
    </source>
</reference>
<evidence type="ECO:0000259" key="3">
    <source>
        <dbReference type="PROSITE" id="PS51864"/>
    </source>
</evidence>
<comment type="caution">
    <text evidence="1">Lacks conserved residue(s) required for the propagation of feature annotation.</text>
</comment>
<protein>
    <submittedName>
        <fullName evidence="5">Uncharacterized protein LOC116298872</fullName>
    </submittedName>
</protein>
<feature type="signal peptide" evidence="2">
    <location>
        <begin position="1"/>
        <end position="19"/>
    </location>
</feature>
<gene>
    <name evidence="5" type="primary">LOC116298872</name>
</gene>
<evidence type="ECO:0000256" key="1">
    <source>
        <dbReference type="PROSITE-ProRule" id="PRU01211"/>
    </source>
</evidence>
<dbReference type="Proteomes" id="UP000515163">
    <property type="component" value="Unplaced"/>
</dbReference>
<keyword evidence="4" id="KW-1185">Reference proteome</keyword>
<dbReference type="AlphaFoldDB" id="A0A6P8ICA4"/>
<feature type="domain" description="Peptidase M12A" evidence="3">
    <location>
        <begin position="98"/>
        <end position="160"/>
    </location>
</feature>
<dbReference type="Gene3D" id="3.40.390.10">
    <property type="entry name" value="Collagenase (Catalytic Domain)"/>
    <property type="match status" value="1"/>
</dbReference>
<organism evidence="4 5">
    <name type="scientific">Actinia tenebrosa</name>
    <name type="common">Australian red waratah sea anemone</name>
    <dbReference type="NCBI Taxonomy" id="6105"/>
    <lineage>
        <taxon>Eukaryota</taxon>
        <taxon>Metazoa</taxon>
        <taxon>Cnidaria</taxon>
        <taxon>Anthozoa</taxon>
        <taxon>Hexacorallia</taxon>
        <taxon>Actiniaria</taxon>
        <taxon>Actiniidae</taxon>
        <taxon>Actinia</taxon>
    </lineage>
</organism>
<name>A0A6P8ICA4_ACTTE</name>
<proteinExistence type="predicted"/>